<reference evidence="2" key="1">
    <citation type="submission" date="2013-05" db="EMBL/GenBank/DDBJ databases">
        <authorList>
            <person name="Harkins D.M."/>
            <person name="Durkin A.S."/>
            <person name="Brinkac L.M."/>
            <person name="Haft D.H."/>
            <person name="Selengut J.D."/>
            <person name="Sanka R."/>
            <person name="DePew J."/>
            <person name="Purushe J."/>
            <person name="Hartskeerl R.A."/>
            <person name="Ahmed A."/>
            <person name="van der Linden H."/>
            <person name="Goris M.G.A."/>
            <person name="Vinetz J.M."/>
            <person name="Sutton G.G."/>
            <person name="Nierman W.C."/>
            <person name="Fouts D.E."/>
        </authorList>
    </citation>
    <scope>NUCLEOTIDE SEQUENCE [LARGE SCALE GENOMIC DNA]</scope>
    <source>
        <strain evidence="2">5399</strain>
    </source>
</reference>
<protein>
    <submittedName>
        <fullName evidence="2">Uncharacterized protein</fullName>
    </submittedName>
</protein>
<feature type="transmembrane region" description="Helical" evidence="1">
    <location>
        <begin position="166"/>
        <end position="186"/>
    </location>
</feature>
<accession>T0FEL9</accession>
<name>T0FEL9_9LEPT</name>
<gene>
    <name evidence="2" type="ORF">LEP1GSC050_0128</name>
</gene>
<dbReference type="EMBL" id="AHMO02000007">
    <property type="protein sequence ID" value="EQA46336.1"/>
    <property type="molecule type" value="Genomic_DNA"/>
</dbReference>
<dbReference type="Proteomes" id="UP000015454">
    <property type="component" value="Unassembled WGS sequence"/>
</dbReference>
<keyword evidence="3" id="KW-1185">Reference proteome</keyword>
<dbReference type="OrthoDB" id="330813at2"/>
<keyword evidence="1" id="KW-0812">Transmembrane</keyword>
<evidence type="ECO:0000256" key="1">
    <source>
        <dbReference type="SAM" id="Phobius"/>
    </source>
</evidence>
<keyword evidence="1" id="KW-0472">Membrane</keyword>
<evidence type="ECO:0000313" key="3">
    <source>
        <dbReference type="Proteomes" id="UP000015454"/>
    </source>
</evidence>
<feature type="transmembrane region" description="Helical" evidence="1">
    <location>
        <begin position="207"/>
        <end position="228"/>
    </location>
</feature>
<keyword evidence="1" id="KW-1133">Transmembrane helix</keyword>
<dbReference type="RefSeq" id="WP_010568603.1">
    <property type="nucleotide sequence ID" value="NZ_AHMO02000007.1"/>
</dbReference>
<evidence type="ECO:0000313" key="2">
    <source>
        <dbReference type="EMBL" id="EQA46336.1"/>
    </source>
</evidence>
<feature type="transmembrane region" description="Helical" evidence="1">
    <location>
        <begin position="142"/>
        <end position="160"/>
    </location>
</feature>
<dbReference type="STRING" id="1049789.LEP1GSC050_0128"/>
<dbReference type="AlphaFoldDB" id="T0FEL9"/>
<proteinExistence type="predicted"/>
<comment type="caution">
    <text evidence="2">The sequence shown here is derived from an EMBL/GenBank/DDBJ whole genome shotgun (WGS) entry which is preliminary data.</text>
</comment>
<organism evidence="2 3">
    <name type="scientific">Leptospira broomii serovar Hurstbridge str. 5399</name>
    <dbReference type="NCBI Taxonomy" id="1049789"/>
    <lineage>
        <taxon>Bacteria</taxon>
        <taxon>Pseudomonadati</taxon>
        <taxon>Spirochaetota</taxon>
        <taxon>Spirochaetia</taxon>
        <taxon>Leptospirales</taxon>
        <taxon>Leptospiraceae</taxon>
        <taxon>Leptospira</taxon>
    </lineage>
</organism>
<sequence>MSRFQTEKKLPTLHLDFDSLQRIEEFLIKDLPKEILNAFPKGVKSIYFVTLTDKRGSDELKSIKEFKSKFLADSLSLIEFQLLDEKKEFEITINLDKEEGALLILDFKLEDARSVAVKFQDKLDQVIDSFRSVNWFFHPPEILSVVIAFGIIMTGIISFGDLSNGKYIEAVGPGLIFLSLGSYYYVGKHIRTPVSFDTRRYQIFNNYLVWFISGNLSFLIFGTIFTFLRDKIIEILFN</sequence>